<dbReference type="GO" id="GO:0016567">
    <property type="term" value="P:protein ubiquitination"/>
    <property type="evidence" value="ECO:0007669"/>
    <property type="project" value="TreeGrafter"/>
</dbReference>
<evidence type="ECO:0000313" key="8">
    <source>
        <dbReference type="Proteomes" id="UP000287651"/>
    </source>
</evidence>
<dbReference type="PROSITE" id="PS50089">
    <property type="entry name" value="ZF_RING_2"/>
    <property type="match status" value="1"/>
</dbReference>
<organism evidence="7 8">
    <name type="scientific">Ensete ventricosum</name>
    <name type="common">Abyssinian banana</name>
    <name type="synonym">Musa ensete</name>
    <dbReference type="NCBI Taxonomy" id="4639"/>
    <lineage>
        <taxon>Eukaryota</taxon>
        <taxon>Viridiplantae</taxon>
        <taxon>Streptophyta</taxon>
        <taxon>Embryophyta</taxon>
        <taxon>Tracheophyta</taxon>
        <taxon>Spermatophyta</taxon>
        <taxon>Magnoliopsida</taxon>
        <taxon>Liliopsida</taxon>
        <taxon>Zingiberales</taxon>
        <taxon>Musaceae</taxon>
        <taxon>Ensete</taxon>
    </lineage>
</organism>
<protein>
    <recommendedName>
        <fullName evidence="6">RING-type domain-containing protein</fullName>
    </recommendedName>
</protein>
<evidence type="ECO:0000256" key="4">
    <source>
        <dbReference type="PROSITE-ProRule" id="PRU00175"/>
    </source>
</evidence>
<keyword evidence="1" id="KW-0479">Metal-binding</keyword>
<dbReference type="AlphaFoldDB" id="A0A426XFU1"/>
<evidence type="ECO:0000256" key="3">
    <source>
        <dbReference type="ARBA" id="ARBA00022833"/>
    </source>
</evidence>
<keyword evidence="2 4" id="KW-0863">Zinc-finger</keyword>
<dbReference type="GO" id="GO:0008270">
    <property type="term" value="F:zinc ion binding"/>
    <property type="evidence" value="ECO:0007669"/>
    <property type="project" value="UniProtKB-KW"/>
</dbReference>
<evidence type="ECO:0000256" key="2">
    <source>
        <dbReference type="ARBA" id="ARBA00022771"/>
    </source>
</evidence>
<dbReference type="GO" id="GO:0005737">
    <property type="term" value="C:cytoplasm"/>
    <property type="evidence" value="ECO:0007669"/>
    <property type="project" value="TreeGrafter"/>
</dbReference>
<dbReference type="SUPFAM" id="SSF57850">
    <property type="entry name" value="RING/U-box"/>
    <property type="match status" value="1"/>
</dbReference>
<reference evidence="7 8" key="1">
    <citation type="journal article" date="2014" name="Agronomy (Basel)">
        <title>A Draft Genome Sequence for Ensete ventricosum, the Drought-Tolerant Tree Against Hunger.</title>
        <authorList>
            <person name="Harrison J."/>
            <person name="Moore K.A."/>
            <person name="Paszkiewicz K."/>
            <person name="Jones T."/>
            <person name="Grant M."/>
            <person name="Ambacheew D."/>
            <person name="Muzemil S."/>
            <person name="Studholme D.J."/>
        </authorList>
    </citation>
    <scope>NUCLEOTIDE SEQUENCE [LARGE SCALE GENOMIC DNA]</scope>
</reference>
<feature type="region of interest" description="Disordered" evidence="5">
    <location>
        <begin position="192"/>
        <end position="212"/>
    </location>
</feature>
<dbReference type="PANTHER" id="PTHR15710:SF202">
    <property type="entry name" value="RING-TYPE E3 UBIQUITIN TRANSFERASE"/>
    <property type="match status" value="1"/>
</dbReference>
<feature type="compositionally biased region" description="Polar residues" evidence="5">
    <location>
        <begin position="192"/>
        <end position="206"/>
    </location>
</feature>
<evidence type="ECO:0000256" key="1">
    <source>
        <dbReference type="ARBA" id="ARBA00022723"/>
    </source>
</evidence>
<dbReference type="Pfam" id="PF17123">
    <property type="entry name" value="zf-RING_11"/>
    <property type="match status" value="1"/>
</dbReference>
<dbReference type="GO" id="GO:0061630">
    <property type="term" value="F:ubiquitin protein ligase activity"/>
    <property type="evidence" value="ECO:0007669"/>
    <property type="project" value="TreeGrafter"/>
</dbReference>
<dbReference type="PANTHER" id="PTHR15710">
    <property type="entry name" value="E3 UBIQUITIN-PROTEIN LIGASE PRAJA"/>
    <property type="match status" value="1"/>
</dbReference>
<evidence type="ECO:0000313" key="7">
    <source>
        <dbReference type="EMBL" id="RRT38300.1"/>
    </source>
</evidence>
<dbReference type="InterPro" id="IPR001841">
    <property type="entry name" value="Znf_RING"/>
</dbReference>
<dbReference type="Proteomes" id="UP000287651">
    <property type="component" value="Unassembled WGS sequence"/>
</dbReference>
<name>A0A426XFU1_ENSVE</name>
<proteinExistence type="predicted"/>
<keyword evidence="3" id="KW-0862">Zinc</keyword>
<dbReference type="InterPro" id="IPR013083">
    <property type="entry name" value="Znf_RING/FYVE/PHD"/>
</dbReference>
<gene>
    <name evidence="7" type="ORF">B296_00037508</name>
</gene>
<evidence type="ECO:0000256" key="5">
    <source>
        <dbReference type="SAM" id="MobiDB-lite"/>
    </source>
</evidence>
<dbReference type="EMBL" id="AMZH03021338">
    <property type="protein sequence ID" value="RRT38300.1"/>
    <property type="molecule type" value="Genomic_DNA"/>
</dbReference>
<dbReference type="Gene3D" id="3.30.40.10">
    <property type="entry name" value="Zinc/RING finger domain, C3HC4 (zinc finger)"/>
    <property type="match status" value="1"/>
</dbReference>
<comment type="caution">
    <text evidence="7">The sequence shown here is derived from an EMBL/GenBank/DDBJ whole genome shotgun (WGS) entry which is preliminary data.</text>
</comment>
<sequence length="345" mass="37055">MELCCAGDGGVAAYRLDRDVRRAAYGGSIRCKSGELPPPSWAPQPAGLDVRSTWCHLRCGSRAGGRRNPLIASVLLALANYRNPVKKHREDVHGKSRTPMCYDEEGLGAVRARDFVVGSSFLGLNVGLAPGKTCLPSAGATGGAAASDLYFCFQCDRAFTLGPANAGDHGVIFCIHCGGSVAQGSNFPNFDNPNSDLGSVDAQQPAPSHLSDHDADSVPFDHLIMLPFASSVADFYFDVMLMEQHLEQWSGLSLILAPSRRGTHPAWKAAVEALPDINIKETAPGTDPIQCTICMEPFDAGAVVKQLPCKHMFHKKCPDYSDSSGKLCFFRKYDLISGFNGSIYV</sequence>
<feature type="domain" description="RING-type" evidence="6">
    <location>
        <begin position="291"/>
        <end position="328"/>
    </location>
</feature>
<evidence type="ECO:0000259" key="6">
    <source>
        <dbReference type="PROSITE" id="PS50089"/>
    </source>
</evidence>
<accession>A0A426XFU1</accession>